<accession>A0A1M5NFS6</accession>
<name>A0A1M5NFS6_9BRAD</name>
<evidence type="ECO:0000256" key="1">
    <source>
        <dbReference type="SAM" id="SignalP"/>
    </source>
</evidence>
<protein>
    <submittedName>
        <fullName evidence="2">Uncharacterized protein</fullName>
    </submittedName>
</protein>
<evidence type="ECO:0000313" key="2">
    <source>
        <dbReference type="EMBL" id="SHG88332.1"/>
    </source>
</evidence>
<dbReference type="RefSeq" id="WP_079567935.1">
    <property type="nucleotide sequence ID" value="NZ_LT670818.1"/>
</dbReference>
<dbReference type="OrthoDB" id="8255929at2"/>
<keyword evidence="1" id="KW-0732">Signal</keyword>
<dbReference type="AlphaFoldDB" id="A0A1M5NFS6"/>
<organism evidence="2 3">
    <name type="scientific">Bradyrhizobium erythrophlei</name>
    <dbReference type="NCBI Taxonomy" id="1437360"/>
    <lineage>
        <taxon>Bacteria</taxon>
        <taxon>Pseudomonadati</taxon>
        <taxon>Pseudomonadota</taxon>
        <taxon>Alphaproteobacteria</taxon>
        <taxon>Hyphomicrobiales</taxon>
        <taxon>Nitrobacteraceae</taxon>
        <taxon>Bradyrhizobium</taxon>
    </lineage>
</organism>
<feature type="chain" id="PRO_5013019643" evidence="1">
    <location>
        <begin position="24"/>
        <end position="83"/>
    </location>
</feature>
<reference evidence="2 3" key="1">
    <citation type="submission" date="2016-11" db="EMBL/GenBank/DDBJ databases">
        <authorList>
            <person name="Jaros S."/>
            <person name="Januszkiewicz K."/>
            <person name="Wedrychowicz H."/>
        </authorList>
    </citation>
    <scope>NUCLEOTIDE SEQUENCE [LARGE SCALE GENOMIC DNA]</scope>
    <source>
        <strain evidence="2 3">GAS242</strain>
    </source>
</reference>
<dbReference type="EMBL" id="LT670818">
    <property type="protein sequence ID" value="SHG88332.1"/>
    <property type="molecule type" value="Genomic_DNA"/>
</dbReference>
<sequence length="83" mass="8750">MTKLKFMSAGLIAAAMLATPAMAQEGRVMSRHFAATADAGTTPPGAFYIDGRACIPAPRVGAYATQPWTNTRDVPCEPAPGYY</sequence>
<evidence type="ECO:0000313" key="3">
    <source>
        <dbReference type="Proteomes" id="UP000190675"/>
    </source>
</evidence>
<dbReference type="Proteomes" id="UP000190675">
    <property type="component" value="Chromosome I"/>
</dbReference>
<proteinExistence type="predicted"/>
<feature type="signal peptide" evidence="1">
    <location>
        <begin position="1"/>
        <end position="23"/>
    </location>
</feature>
<gene>
    <name evidence="2" type="ORF">SAMN05444169_4628</name>
</gene>